<feature type="chain" id="PRO_5017439027" evidence="5">
    <location>
        <begin position="32"/>
        <end position="3346"/>
    </location>
</feature>
<dbReference type="PANTHER" id="PTHR12338">
    <property type="entry name" value="AUTOTRANSPORTER"/>
    <property type="match status" value="1"/>
</dbReference>
<organism evidence="7 8">
    <name type="scientific">Pseudomonas jinjuensis</name>
    <dbReference type="NCBI Taxonomy" id="198616"/>
    <lineage>
        <taxon>Bacteria</taxon>
        <taxon>Pseudomonadati</taxon>
        <taxon>Pseudomonadota</taxon>
        <taxon>Gammaproteobacteria</taxon>
        <taxon>Pseudomonadales</taxon>
        <taxon>Pseudomonadaceae</taxon>
        <taxon>Pseudomonas</taxon>
    </lineage>
</organism>
<dbReference type="InterPro" id="IPR008638">
    <property type="entry name" value="FhaB/CdiA-like_TPS"/>
</dbReference>
<keyword evidence="2" id="KW-0964">Secreted</keyword>
<dbReference type="InterPro" id="IPR012334">
    <property type="entry name" value="Pectin_lyas_fold"/>
</dbReference>
<dbReference type="Pfam" id="PF05860">
    <property type="entry name" value="TPS"/>
    <property type="match status" value="1"/>
</dbReference>
<feature type="coiled-coil region" evidence="4">
    <location>
        <begin position="1239"/>
        <end position="1282"/>
    </location>
</feature>
<dbReference type="SUPFAM" id="SSF51126">
    <property type="entry name" value="Pectin lyase-like"/>
    <property type="match status" value="1"/>
</dbReference>
<evidence type="ECO:0000256" key="5">
    <source>
        <dbReference type="SAM" id="SignalP"/>
    </source>
</evidence>
<name>A0A1H0IVH6_9PSED</name>
<evidence type="ECO:0000256" key="3">
    <source>
        <dbReference type="ARBA" id="ARBA00022729"/>
    </source>
</evidence>
<keyword evidence="8" id="KW-1185">Reference proteome</keyword>
<dbReference type="OrthoDB" id="218680at2"/>
<comment type="subcellular location">
    <subcellularLocation>
        <location evidence="1">Secreted</location>
    </subcellularLocation>
</comment>
<evidence type="ECO:0000256" key="4">
    <source>
        <dbReference type="SAM" id="Coils"/>
    </source>
</evidence>
<dbReference type="GO" id="GO:0005576">
    <property type="term" value="C:extracellular region"/>
    <property type="evidence" value="ECO:0007669"/>
    <property type="project" value="UniProtKB-SubCell"/>
</dbReference>
<protein>
    <submittedName>
        <fullName evidence="7">Filamentous hemagglutinin family N-terminal domain-containing protein</fullName>
    </submittedName>
</protein>
<evidence type="ECO:0000256" key="1">
    <source>
        <dbReference type="ARBA" id="ARBA00004613"/>
    </source>
</evidence>
<dbReference type="InterPro" id="IPR011050">
    <property type="entry name" value="Pectin_lyase_fold/virulence"/>
</dbReference>
<dbReference type="Gene3D" id="2.160.20.10">
    <property type="entry name" value="Single-stranded right-handed beta-helix, Pectin lyase-like"/>
    <property type="match status" value="1"/>
</dbReference>
<feature type="signal peptide" evidence="5">
    <location>
        <begin position="1"/>
        <end position="31"/>
    </location>
</feature>
<keyword evidence="4" id="KW-0175">Coiled coil</keyword>
<feature type="domain" description="Filamentous haemagglutinin FhaB/tRNA nuclease CdiA-like TPS" evidence="6">
    <location>
        <begin position="29"/>
        <end position="143"/>
    </location>
</feature>
<dbReference type="Proteomes" id="UP000242957">
    <property type="component" value="Unassembled WGS sequence"/>
</dbReference>
<evidence type="ECO:0000313" key="8">
    <source>
        <dbReference type="Proteomes" id="UP000242957"/>
    </source>
</evidence>
<dbReference type="RefSeq" id="WP_090416096.1">
    <property type="nucleotide sequence ID" value="NZ_FNIJ01000010.1"/>
</dbReference>
<evidence type="ECO:0000256" key="2">
    <source>
        <dbReference type="ARBA" id="ARBA00022525"/>
    </source>
</evidence>
<accession>A0A1H0IVH6</accession>
<proteinExistence type="predicted"/>
<dbReference type="STRING" id="198616.SAMN05216193_110150"/>
<dbReference type="PANTHER" id="PTHR12338:SF8">
    <property type="entry name" value="HEME_HEMOPEXIN-BINDING PROTEIN"/>
    <property type="match status" value="1"/>
</dbReference>
<dbReference type="NCBIfam" id="TIGR01901">
    <property type="entry name" value="adhes_NPXG"/>
    <property type="match status" value="1"/>
</dbReference>
<keyword evidence="3 5" id="KW-0732">Signal</keyword>
<evidence type="ECO:0000313" key="7">
    <source>
        <dbReference type="EMBL" id="SDO35333.1"/>
    </source>
</evidence>
<gene>
    <name evidence="7" type="ORF">SAMN05216193_110150</name>
</gene>
<dbReference type="SMART" id="SM00912">
    <property type="entry name" value="Haemagg_act"/>
    <property type="match status" value="1"/>
</dbReference>
<evidence type="ECO:0000259" key="6">
    <source>
        <dbReference type="SMART" id="SM00912"/>
    </source>
</evidence>
<reference evidence="8" key="1">
    <citation type="submission" date="2016-10" db="EMBL/GenBank/DDBJ databases">
        <authorList>
            <person name="Varghese N."/>
            <person name="Submissions S."/>
        </authorList>
    </citation>
    <scope>NUCLEOTIDE SEQUENCE [LARGE SCALE GENOMIC DNA]</scope>
    <source>
        <strain evidence="8">JCM 21621</strain>
    </source>
</reference>
<dbReference type="EMBL" id="FNIJ01000010">
    <property type="protein sequence ID" value="SDO35333.1"/>
    <property type="molecule type" value="Genomic_DNA"/>
</dbReference>
<dbReference type="InterPro" id="IPR050909">
    <property type="entry name" value="Bact_Autotransporter_VF"/>
</dbReference>
<sequence>MSRKKKQNPSVRSAITTVSVSLAAVAQTALAGPTGGVVAGGTATIDQSAALQTIINQATKKAVINWQEFDIPANELVKFVQAAGNDSVTLNRVLSNKFSNIQGALEANGNIFLINPNGIVFGANAKVDVAGLLASTLDVDPASFMSGDSLSFSQVQGKELASISNQGEIKVGDGGFVYLVAPKVDNSGMVIANIGRVTMAAGNRFNVDLQGSGLINFNVSADQLGSATGNAKVGVDNSGEIKAQNVLLQGNIAKDLMSSVVNNTGVIEATSLTINAAEIEQAGQIKAAAGTVNLTASDSIRTADGSSTRAGTLNLEVTNDGASIGAEGVALKVDADVLNAKAKNGHVLVTDVNGGVALGEITTGNKDNVNQRRAIIKSQNGSITSANPAKTNVTAWSTNLESDGAIGNAAQAVTTATDVLTASTQNGGIYVTDTDDQLILGKITARETLSVSGQPTALEAISDGSGQVTLSNGATGTKDVQIISQGSMFITGPVSATNFLGLGSFSGGLFNAADGTQLTGRNMTLIGDNVGQAERAFNIQSNKLDATARTGGVYITENNGLTVGSIQAGNGSDVVLKAAQGSLQVGSIVAQNGKVGLTADNGAILDNNGDALNVTAAELALNANTGIGASNNALETSISKLAAATRAAQSGIYVKNNLALQSIDAQTANGDAQIDFSGGQLSFNRNSGQLSLNAPLDLTFTNSAGALVLAGIDAGPSHSVKLTAAGNISQGSGRLTAGDVTLDASNNIGSADTALVTDTASLDLTSRNGTINVDNRSAQQTRVKASANSTNGAVSVKQAGALLVDSVSASKAVNLTAGGAIEGAADNSGFHVSAGSLNLDGAAIGSSTTALSTKVDAGSVSLTSRGGDINLSNVGNIALLNANASGKIAFRNSGDASIDRLQAGQSITFDITGAAKNGGSGVNFIATGLDVSAKSFGESGKAMQIQVQNLVIDTVNGGIYARQASGQLLGLMQATSGGSGSDIEISADGSIGLGTVNAGGNNVVLKAGGSIEDARSDKSKANVTARSLDMSAPGGIGMNGDLNLDVSFLSAAGGASGVKAANAGAIAVDNKTLTGKGSSEISIIAASITILDNNGGTITMDGGKLTMTATAGNIVFLNQSDTIYLPGGGSITLTAMSKSEMDGYSGVIIAGNLKTDGGDIKLQAQSNITIGMLDALGNAGTAGDVWVGSLHGIIIDGNGSAQNIRGDHVTLQASTPSLRDAELNRDTAISEYSAKVAEAAAKLLQLEILQQQLKSYQQMVSQAELQQSLAASIERLTALQQRAAQASVDSASAYVDILNTALNAATVVRNAAAIVAGAAQAIPFSGDAGADAAFAVVDLALSAATLALDSYERYTLAPRQDALDDLNNQLDVATAALTDAQTNLNMATTIRDTTQTSKDMADLAVFKANVARDAAQQVRKQAVSAYDLNKDIDSSADKPLGITANRLDVNQGSTLNTDLFLDSTGSIGLGDIEVISGKQIVASANQDLNLVGTVHSDKSISLNAGNSIQGAGGKLFTPDLLLKANNGIGNLTAVNTQVDRLAASAGNAGVNIVNRNSGALLSVTSEGAVNGVSGNGDISIDTDGSLRVEKLISDTNQTHTVTLTSGGAIVDGNGQERNVQGGTLVVNALNGVELDSEIVRLQAQITGVGDFAIREASELVVDSLSTADGDIDVDATGNITVGSLSAAGHRIDLASGGRIDDDNNNATQIVANELGLTAAGSIGGTGAHATRALDTHVGSVDATAHGEINIAEQDDLSVGVVETDTGNITLTSGGSLDIGRVATGTTSDTITLMAANAIRNALNDGAANLTAANLALTAGSGIGEGKALNVSADRLVASGGSGGVEVTDLDGDLTIGGVTANLGLPTPFGLNSTGGDIRVQADGGSLFVDEMVVTLGGGDIALGAEGSLQQNAAVLGAANVSLTADDDITQNAVIVTSNGDIALAAGGSISQNALNLTVSGDISLQATDGDVTIAAGATNTVTGAGNITVEAGEDVVQNAAMSTGSGNISVKAGSGDVTIASAATSTVTGAGDITIEAGSNVQQGANFSTGTGDISVTAHTGNIEMGSGVSSIVGGTGNIAYNAGSNAVIGDLGSITGNIGVLAGGDIQQNGNIVTTTGDISLAADGDIQQAGDTGTDEGSISVVAGNDLLQIGNTTTRVGGITLNAGNDIEQNGNTGTDEGAISVVAGNDLLQNGNTTTRVGGITVNAGNDIEQNGNTGTDEGAISVVAGNDLLQNGNITTRLGGITLNAGNDIEQNGNTGTDEGAISVAAGNDILQNGDITTNAGAVSVAAGGNIQQVGDITTSVGGVESGAAGNITQTGNIGTGTGDIAVTANGDLLQDGDTSATNGDIALLAHGNIRQNGAVTSGAGDISLAADGDIRQDGNIGTDAGDISVAAGQDILQNGNVSSGAGNIDVNAVRDITQNGDIRTDAGNINIAAGRDILQNGDVTSGAGDIAVNAVRDIVQNGVIGTDAGAIQIGAGNDFTQNGLVTTNAGDVAITAVGDIEQNADIEVGTGNLSVQAGGNLTMADGTWSEVGVGNIGYQAGGDLVSNIIWAGSGNVDVTAAQNLLQKVYTVAENGNLAVTATAGNLVMADGAVGFASGTVDYQAGADAELNVLVSEGADVTVNAGDNIRQKTFIATTDANIVLNAGSGDIGMDEGASSYVSGSGDIRYSAGRNILIDELATDDGDVRLTATAGSIGVHGSAADNVSANSLIATAANGIGSLGNAVRTRIDSLVANLTGAGDIAVTEADGIELTQVRNANGTVAVHAGGDITAVDVQSRQGSVQLDSAGRVDTTPAGLIQAGALQIDAVNGVAVRTSVDRASVAVSGTGDLSIGETDGIVLDRLTTADGDIAVNAGGNIGVDTVLANGDVSLNSGAAISSQRSVATPANAVVGNRIALQAASGIGAQRALDIAGQQVSAQTTGGDIRLAQAGAVVLENVRTGNGNIDVAVSGGDAQVGQVSANGAVNLSAANGSLRTDGSGNSRVSAGDLALRAANGIALNTAAGTLDARLSGAGDIAIDELDGLASLTAIAPSGDISVRSASGNIAVDSVQASGHAVRLQADRGAIRDAHNGTSNNVTAARLTLSASTGIGLPSNAFDITVGSLSAQTGSGGIYINNWGTAPLVLESASGPALQTGTGDIVLNTAGRLNVEDEVRNTGTGGISLNAAGDIAQDADVRAQGSGNISLKSGGSIDMGDGVTTASNGGNIRYEAAGQLSVSQVETSRGAGGGVVTFVAPEIIDNMPGVANVKAWVIDLQSPTANKALVREMIGETQDQALIRLNFRPIGGSLAESRRFMADLLNIPPVATAPTTAVLTSGVISDTDITADEGYNADGEGNLRL</sequence>